<dbReference type="RefSeq" id="WP_166933325.1">
    <property type="nucleotide sequence ID" value="NZ_BAAADD010000003.1"/>
</dbReference>
<keyword evidence="1" id="KW-0812">Transmembrane</keyword>
<dbReference type="Proteomes" id="UP001499951">
    <property type="component" value="Unassembled WGS sequence"/>
</dbReference>
<protein>
    <submittedName>
        <fullName evidence="2">Uncharacterized protein</fullName>
    </submittedName>
</protein>
<evidence type="ECO:0000313" key="3">
    <source>
        <dbReference type="Proteomes" id="UP001499951"/>
    </source>
</evidence>
<feature type="transmembrane region" description="Helical" evidence="1">
    <location>
        <begin position="81"/>
        <end position="98"/>
    </location>
</feature>
<organism evidence="2 3">
    <name type="scientific">Rhizomicrobium electricum</name>
    <dbReference type="NCBI Taxonomy" id="480070"/>
    <lineage>
        <taxon>Bacteria</taxon>
        <taxon>Pseudomonadati</taxon>
        <taxon>Pseudomonadota</taxon>
        <taxon>Alphaproteobacteria</taxon>
        <taxon>Micropepsales</taxon>
        <taxon>Micropepsaceae</taxon>
        <taxon>Rhizomicrobium</taxon>
    </lineage>
</organism>
<name>A0ABN1EHX4_9PROT</name>
<keyword evidence="3" id="KW-1185">Reference proteome</keyword>
<comment type="caution">
    <text evidence="2">The sequence shown here is derived from an EMBL/GenBank/DDBJ whole genome shotgun (WGS) entry which is preliminary data.</text>
</comment>
<feature type="transmembrane region" description="Helical" evidence="1">
    <location>
        <begin position="7"/>
        <end position="28"/>
    </location>
</feature>
<evidence type="ECO:0000256" key="1">
    <source>
        <dbReference type="SAM" id="Phobius"/>
    </source>
</evidence>
<keyword evidence="1" id="KW-1133">Transmembrane helix</keyword>
<sequence length="294" mass="32571">MEEHRNKWLSVIVMAIVVAATVYGTWFYRLELEDLGRAVGPAGRAPQMYLWGAEIAICFIVWGLTYGVCAALQRNSRVWQGFNLLPVLLLAVILVNFGPQLARKAGFDWVDDTRWQSPRMLENDYAAQVIMNANACQAELDQVGFPKFMRPVSLGSQKGLERAREKLKQTQAVEQSCRDRDTAAAAKFRTALAALHTTSAARQAAVAALADSAEADSARLRQIDADLIAEYTRMLDDLAAAKSGWYAHGFDMAFYGTRDAARFKSHAAAIKTLAKEREAVTQRLWSRNPEAGQG</sequence>
<accession>A0ABN1EHX4</accession>
<proteinExistence type="predicted"/>
<reference evidence="2 3" key="1">
    <citation type="journal article" date="2019" name="Int. J. Syst. Evol. Microbiol.">
        <title>The Global Catalogue of Microorganisms (GCM) 10K type strain sequencing project: providing services to taxonomists for standard genome sequencing and annotation.</title>
        <authorList>
            <consortium name="The Broad Institute Genomics Platform"/>
            <consortium name="The Broad Institute Genome Sequencing Center for Infectious Disease"/>
            <person name="Wu L."/>
            <person name="Ma J."/>
        </authorList>
    </citation>
    <scope>NUCLEOTIDE SEQUENCE [LARGE SCALE GENOMIC DNA]</scope>
    <source>
        <strain evidence="2 3">JCM 15089</strain>
    </source>
</reference>
<feature type="transmembrane region" description="Helical" evidence="1">
    <location>
        <begin position="48"/>
        <end position="69"/>
    </location>
</feature>
<gene>
    <name evidence="2" type="ORF">GCM10008942_13110</name>
</gene>
<evidence type="ECO:0000313" key="2">
    <source>
        <dbReference type="EMBL" id="GAA0566076.1"/>
    </source>
</evidence>
<keyword evidence="1" id="KW-0472">Membrane</keyword>
<dbReference type="EMBL" id="BAAADD010000003">
    <property type="protein sequence ID" value="GAA0566076.1"/>
    <property type="molecule type" value="Genomic_DNA"/>
</dbReference>